<dbReference type="GO" id="GO:0032259">
    <property type="term" value="P:methylation"/>
    <property type="evidence" value="ECO:0007669"/>
    <property type="project" value="UniProtKB-KW"/>
</dbReference>
<comment type="caution">
    <text evidence="7">The sequence shown here is derived from an EMBL/GenBank/DDBJ whole genome shotgun (WGS) entry which is preliminary data.</text>
</comment>
<keyword evidence="5 6" id="KW-0949">S-adenosyl-L-methionine</keyword>
<evidence type="ECO:0000256" key="4">
    <source>
        <dbReference type="ARBA" id="ARBA00022679"/>
    </source>
</evidence>
<dbReference type="Proteomes" id="UP000245370">
    <property type="component" value="Unassembled WGS sequence"/>
</dbReference>
<dbReference type="RefSeq" id="WP_109360646.1">
    <property type="nucleotide sequence ID" value="NZ_QFRJ01000017.1"/>
</dbReference>
<reference evidence="7 8" key="1">
    <citation type="submission" date="2018-05" db="EMBL/GenBank/DDBJ databases">
        <title>Brumimicrobium oceani sp. nov., isolated from coastal sediment.</title>
        <authorList>
            <person name="Kou Y."/>
        </authorList>
    </citation>
    <scope>NUCLEOTIDE SEQUENCE [LARGE SCALE GENOMIC DNA]</scope>
    <source>
        <strain evidence="7 8">C305</strain>
    </source>
</reference>
<dbReference type="HAMAP" id="MF_00735">
    <property type="entry name" value="Methyltr_PrmA"/>
    <property type="match status" value="1"/>
</dbReference>
<comment type="catalytic activity">
    <reaction evidence="6">
        <text>L-lysyl-[protein] + 3 S-adenosyl-L-methionine = N(6),N(6),N(6)-trimethyl-L-lysyl-[protein] + 3 S-adenosyl-L-homocysteine + 3 H(+)</text>
        <dbReference type="Rhea" id="RHEA:54192"/>
        <dbReference type="Rhea" id="RHEA-COMP:9752"/>
        <dbReference type="Rhea" id="RHEA-COMP:13826"/>
        <dbReference type="ChEBI" id="CHEBI:15378"/>
        <dbReference type="ChEBI" id="CHEBI:29969"/>
        <dbReference type="ChEBI" id="CHEBI:57856"/>
        <dbReference type="ChEBI" id="CHEBI:59789"/>
        <dbReference type="ChEBI" id="CHEBI:61961"/>
    </reaction>
</comment>
<dbReference type="Gene3D" id="3.40.50.150">
    <property type="entry name" value="Vaccinia Virus protein VP39"/>
    <property type="match status" value="1"/>
</dbReference>
<dbReference type="PANTHER" id="PTHR43648">
    <property type="entry name" value="ELECTRON TRANSFER FLAVOPROTEIN BETA SUBUNIT LYSINE METHYLTRANSFERASE"/>
    <property type="match status" value="1"/>
</dbReference>
<keyword evidence="3 6" id="KW-0489">Methyltransferase</keyword>
<dbReference type="EMBL" id="QFRJ01000017">
    <property type="protein sequence ID" value="PWH81446.1"/>
    <property type="molecule type" value="Genomic_DNA"/>
</dbReference>
<organism evidence="7 8">
    <name type="scientific">Brumimicrobium oceani</name>
    <dbReference type="NCBI Taxonomy" id="2100725"/>
    <lineage>
        <taxon>Bacteria</taxon>
        <taxon>Pseudomonadati</taxon>
        <taxon>Bacteroidota</taxon>
        <taxon>Flavobacteriia</taxon>
        <taxon>Flavobacteriales</taxon>
        <taxon>Crocinitomicaceae</taxon>
        <taxon>Brumimicrobium</taxon>
    </lineage>
</organism>
<sequence>MNYFQITLNIAPIKPWTEILTQELAVIGFDSFTEENKSLQAYVSEENYNEDQFNALIEEYRQKKVAIKFEKEHIPAQNWNAVWESDYEPVNIDKKILIRAPFHKADSSFELAIEIQPQMSFGTGHHQTTYLLSKHLLTVDFKEKKVLDVGTGTGVLGILASKLGAETVFGTDIEEGAVENAIENCERNAVKNFEIIKGDIDLVPNEKYDIVIANINKNVLKRHMEAYAKLTKKNGLLFLSGFFETDISELSAHAKLYNFDTLESYQKETWAVIKLTKTI</sequence>
<dbReference type="PANTHER" id="PTHR43648:SF1">
    <property type="entry name" value="ELECTRON TRANSFER FLAVOPROTEIN BETA SUBUNIT LYSINE METHYLTRANSFERASE"/>
    <property type="match status" value="1"/>
</dbReference>
<dbReference type="GO" id="GO:0005737">
    <property type="term" value="C:cytoplasm"/>
    <property type="evidence" value="ECO:0007669"/>
    <property type="project" value="UniProtKB-SubCell"/>
</dbReference>
<evidence type="ECO:0000256" key="2">
    <source>
        <dbReference type="ARBA" id="ARBA00022490"/>
    </source>
</evidence>
<dbReference type="EC" id="2.1.1.-" evidence="6"/>
<keyword evidence="4 6" id="KW-0808">Transferase</keyword>
<evidence type="ECO:0000256" key="3">
    <source>
        <dbReference type="ARBA" id="ARBA00022603"/>
    </source>
</evidence>
<dbReference type="InterPro" id="IPR004498">
    <property type="entry name" value="Ribosomal_PrmA_MeTrfase"/>
</dbReference>
<dbReference type="InterPro" id="IPR050078">
    <property type="entry name" value="Ribosomal_L11_MeTrfase_PrmA"/>
</dbReference>
<proteinExistence type="inferred from homology"/>
<feature type="binding site" evidence="6">
    <location>
        <position position="172"/>
    </location>
    <ligand>
        <name>S-adenosyl-L-methionine</name>
        <dbReference type="ChEBI" id="CHEBI:59789"/>
    </ligand>
</feature>
<keyword evidence="2 6" id="KW-0963">Cytoplasm</keyword>
<evidence type="ECO:0000256" key="1">
    <source>
        <dbReference type="ARBA" id="ARBA00009741"/>
    </source>
</evidence>
<comment type="function">
    <text evidence="6">Methylates ribosomal protein L11.</text>
</comment>
<name>A0A2U2X0Y2_9FLAO</name>
<reference evidence="7 8" key="2">
    <citation type="submission" date="2018-05" db="EMBL/GenBank/DDBJ databases">
        <authorList>
            <person name="Lanie J.A."/>
            <person name="Ng W.-L."/>
            <person name="Kazmierczak K.M."/>
            <person name="Andrzejewski T.M."/>
            <person name="Davidsen T.M."/>
            <person name="Wayne K.J."/>
            <person name="Tettelin H."/>
            <person name="Glass J.I."/>
            <person name="Rusch D."/>
            <person name="Podicherti R."/>
            <person name="Tsui H.-C.T."/>
            <person name="Winkler M.E."/>
        </authorList>
    </citation>
    <scope>NUCLEOTIDE SEQUENCE [LARGE SCALE GENOMIC DNA]</scope>
    <source>
        <strain evidence="7 8">C305</strain>
    </source>
</reference>
<dbReference type="SUPFAM" id="SSF53335">
    <property type="entry name" value="S-adenosyl-L-methionine-dependent methyltransferases"/>
    <property type="match status" value="1"/>
</dbReference>
<evidence type="ECO:0000256" key="6">
    <source>
        <dbReference type="HAMAP-Rule" id="MF_00735"/>
    </source>
</evidence>
<dbReference type="NCBIfam" id="NF001785">
    <property type="entry name" value="PRK00517.2-2"/>
    <property type="match status" value="1"/>
</dbReference>
<dbReference type="CDD" id="cd02440">
    <property type="entry name" value="AdoMet_MTases"/>
    <property type="match status" value="1"/>
</dbReference>
<dbReference type="PIRSF" id="PIRSF000401">
    <property type="entry name" value="RPL11_MTase"/>
    <property type="match status" value="1"/>
</dbReference>
<comment type="subcellular location">
    <subcellularLocation>
        <location evidence="6">Cytoplasm</location>
    </subcellularLocation>
</comment>
<feature type="binding site" evidence="6">
    <location>
        <position position="129"/>
    </location>
    <ligand>
        <name>S-adenosyl-L-methionine</name>
        <dbReference type="ChEBI" id="CHEBI:59789"/>
    </ligand>
</feature>
<evidence type="ECO:0000256" key="5">
    <source>
        <dbReference type="ARBA" id="ARBA00022691"/>
    </source>
</evidence>
<comment type="similarity">
    <text evidence="1 6">Belongs to the methyltransferase superfamily. PrmA family.</text>
</comment>
<evidence type="ECO:0000313" key="7">
    <source>
        <dbReference type="EMBL" id="PWH81446.1"/>
    </source>
</evidence>
<gene>
    <name evidence="6" type="primary">prmA</name>
    <name evidence="7" type="ORF">DIT68_15040</name>
</gene>
<protein>
    <recommendedName>
        <fullName evidence="6">Ribosomal protein L11 methyltransferase</fullName>
        <shortName evidence="6">L11 Mtase</shortName>
        <ecNumber evidence="6">2.1.1.-</ecNumber>
    </recommendedName>
</protein>
<feature type="binding site" evidence="6">
    <location>
        <position position="214"/>
    </location>
    <ligand>
        <name>S-adenosyl-L-methionine</name>
        <dbReference type="ChEBI" id="CHEBI:59789"/>
    </ligand>
</feature>
<keyword evidence="7" id="KW-0687">Ribonucleoprotein</keyword>
<dbReference type="InterPro" id="IPR029063">
    <property type="entry name" value="SAM-dependent_MTases_sf"/>
</dbReference>
<feature type="binding site" evidence="6">
    <location>
        <position position="150"/>
    </location>
    <ligand>
        <name>S-adenosyl-L-methionine</name>
        <dbReference type="ChEBI" id="CHEBI:59789"/>
    </ligand>
</feature>
<dbReference type="GO" id="GO:0008276">
    <property type="term" value="F:protein methyltransferase activity"/>
    <property type="evidence" value="ECO:0007669"/>
    <property type="project" value="UniProtKB-UniRule"/>
</dbReference>
<evidence type="ECO:0000313" key="8">
    <source>
        <dbReference type="Proteomes" id="UP000245370"/>
    </source>
</evidence>
<accession>A0A2U2X0Y2</accession>
<dbReference type="AlphaFoldDB" id="A0A2U2X0Y2"/>
<keyword evidence="7" id="KW-0689">Ribosomal protein</keyword>
<dbReference type="GO" id="GO:0005840">
    <property type="term" value="C:ribosome"/>
    <property type="evidence" value="ECO:0007669"/>
    <property type="project" value="UniProtKB-KW"/>
</dbReference>
<dbReference type="OrthoDB" id="9785995at2"/>
<keyword evidence="8" id="KW-1185">Reference proteome</keyword>
<dbReference type="Pfam" id="PF06325">
    <property type="entry name" value="PrmA"/>
    <property type="match status" value="1"/>
</dbReference>